<accession>A0A084Y531</accession>
<evidence type="ECO:0000313" key="1">
    <source>
        <dbReference type="EMBL" id="KFB69825.1"/>
    </source>
</evidence>
<dbReference type="Proteomes" id="UP000019812">
    <property type="component" value="Unassembled WGS sequence"/>
</dbReference>
<gene>
    <name evidence="1" type="ORF">CAPSK01_000538</name>
</gene>
<dbReference type="EMBL" id="JDSS02000007">
    <property type="protein sequence ID" value="KFB69825.1"/>
    <property type="molecule type" value="Genomic_DNA"/>
</dbReference>
<sequence>MERYDILPKIAAEIDRGAVIFPTGAQVALTAALRS</sequence>
<comment type="caution">
    <text evidence="1">The sequence shown here is derived from an EMBL/GenBank/DDBJ whole genome shotgun (WGS) entry which is preliminary data.</text>
</comment>
<name>A0A084Y531_9PROT</name>
<reference evidence="1 2" key="1">
    <citation type="submission" date="2014-07" db="EMBL/GenBank/DDBJ databases">
        <title>Expanding our view of genomic diversity in Candidatus Accumulibacter clades.</title>
        <authorList>
            <person name="Skennerton C.T."/>
            <person name="Barr J.J."/>
            <person name="Slater F.R."/>
            <person name="Bond P.L."/>
            <person name="Tyson G.W."/>
        </authorList>
    </citation>
    <scope>NUCLEOTIDE SEQUENCE [LARGE SCALE GENOMIC DNA]</scope>
    <source>
        <strain evidence="2">SK-01</strain>
    </source>
</reference>
<evidence type="ECO:0000313" key="2">
    <source>
        <dbReference type="Proteomes" id="UP000019812"/>
    </source>
</evidence>
<organism evidence="1 2">
    <name type="scientific">Candidatus Accumulibacter vicinus</name>
    <dbReference type="NCBI Taxonomy" id="2954382"/>
    <lineage>
        <taxon>Bacteria</taxon>
        <taxon>Pseudomonadati</taxon>
        <taxon>Pseudomonadota</taxon>
        <taxon>Betaproteobacteria</taxon>
        <taxon>Candidatus Accumulibacter</taxon>
    </lineage>
</organism>
<dbReference type="AlphaFoldDB" id="A0A084Y531"/>
<proteinExistence type="predicted"/>
<protein>
    <submittedName>
        <fullName evidence="1">Uncharacterized protein</fullName>
    </submittedName>
</protein>